<keyword evidence="2" id="KW-0808">Transferase</keyword>
<dbReference type="Pfam" id="PF00535">
    <property type="entry name" value="Glycos_transf_2"/>
    <property type="match status" value="1"/>
</dbReference>
<keyword evidence="3" id="KW-1185">Reference proteome</keyword>
<reference evidence="2 3" key="1">
    <citation type="submission" date="2020-03" db="EMBL/GenBank/DDBJ databases">
        <authorList>
            <person name="Zhu W."/>
        </authorList>
    </citation>
    <scope>NUCLEOTIDE SEQUENCE [LARGE SCALE GENOMIC DNA]</scope>
    <source>
        <strain evidence="2 3">323-1</strain>
    </source>
</reference>
<feature type="domain" description="Glycosyltransferase 2-like" evidence="1">
    <location>
        <begin position="7"/>
        <end position="156"/>
    </location>
</feature>
<dbReference type="AlphaFoldDB" id="A0A6G8RRL7"/>
<dbReference type="GO" id="GO:0016758">
    <property type="term" value="F:hexosyltransferase activity"/>
    <property type="evidence" value="ECO:0007669"/>
    <property type="project" value="UniProtKB-ARBA"/>
</dbReference>
<dbReference type="PANTHER" id="PTHR22916:SF3">
    <property type="entry name" value="UDP-GLCNAC:BETAGAL BETA-1,3-N-ACETYLGLUCOSAMINYLTRANSFERASE-LIKE PROTEIN 1"/>
    <property type="match status" value="1"/>
</dbReference>
<dbReference type="InterPro" id="IPR001173">
    <property type="entry name" value="Glyco_trans_2-like"/>
</dbReference>
<organism evidence="2 3">
    <name type="scientific">Acinetobacter shaoyimingii</name>
    <dbReference type="NCBI Taxonomy" id="2715164"/>
    <lineage>
        <taxon>Bacteria</taxon>
        <taxon>Pseudomonadati</taxon>
        <taxon>Pseudomonadota</taxon>
        <taxon>Gammaproteobacteria</taxon>
        <taxon>Moraxellales</taxon>
        <taxon>Moraxellaceae</taxon>
        <taxon>Acinetobacter</taxon>
    </lineage>
</organism>
<dbReference type="Proteomes" id="UP000502297">
    <property type="component" value="Chromosome"/>
</dbReference>
<gene>
    <name evidence="2" type="ORF">G8E00_00540</name>
</gene>
<proteinExistence type="predicted"/>
<accession>A0A6G8RRL7</accession>
<dbReference type="SUPFAM" id="SSF53448">
    <property type="entry name" value="Nucleotide-diphospho-sugar transferases"/>
    <property type="match status" value="1"/>
</dbReference>
<dbReference type="PANTHER" id="PTHR22916">
    <property type="entry name" value="GLYCOSYLTRANSFERASE"/>
    <property type="match status" value="1"/>
</dbReference>
<evidence type="ECO:0000313" key="3">
    <source>
        <dbReference type="Proteomes" id="UP000502297"/>
    </source>
</evidence>
<protein>
    <submittedName>
        <fullName evidence="2">Glycosyltransferase family 2 protein</fullName>
    </submittedName>
</protein>
<dbReference type="EMBL" id="CP049801">
    <property type="protein sequence ID" value="QIO04551.1"/>
    <property type="molecule type" value="Genomic_DNA"/>
</dbReference>
<dbReference type="KEGG" id="asha:G8E00_00540"/>
<name>A0A6G8RRL7_9GAMM</name>
<evidence type="ECO:0000259" key="1">
    <source>
        <dbReference type="Pfam" id="PF00535"/>
    </source>
</evidence>
<dbReference type="Gene3D" id="3.90.550.10">
    <property type="entry name" value="Spore Coat Polysaccharide Biosynthesis Protein SpsA, Chain A"/>
    <property type="match status" value="1"/>
</dbReference>
<dbReference type="InterPro" id="IPR029044">
    <property type="entry name" value="Nucleotide-diphossugar_trans"/>
</dbReference>
<sequence length="292" mass="34742">MMSKYVSIGIPFYNAEKFFSDAIQSVLYQTYQNWELILIDDGSTDKSLEIANRFAEKDSRIRVISDGQNRKLPARLNQLIELSQYDYIARMDADDLMHPERLEQQIRYMSEHDIDVLGTSYYTIDKNNQVVDKRIFDIQSFTKKDFFNGNYYICHPSILAKKAWYLKNKYNENADRAEDYELWLRSVLNNDFNTHILPTPLMFYREDGSISKTKLVNSYKTTLAIFHLHKKKFTASEYFYVYLRNMTKIFLVSHLYSDAFEKYLLKRRSTTNSLDQSDKEDLNQKISKWLSH</sequence>
<dbReference type="RefSeq" id="WP_166221286.1">
    <property type="nucleotide sequence ID" value="NZ_CP049801.1"/>
</dbReference>
<evidence type="ECO:0000313" key="2">
    <source>
        <dbReference type="EMBL" id="QIO04551.1"/>
    </source>
</evidence>